<evidence type="ECO:0000313" key="2">
    <source>
        <dbReference type="EMBL" id="OIJ23576.1"/>
    </source>
</evidence>
<organism evidence="2 3">
    <name type="scientific">Nocardioides luteus</name>
    <dbReference type="NCBI Taxonomy" id="1844"/>
    <lineage>
        <taxon>Bacteria</taxon>
        <taxon>Bacillati</taxon>
        <taxon>Actinomycetota</taxon>
        <taxon>Actinomycetes</taxon>
        <taxon>Propionibacteriales</taxon>
        <taxon>Nocardioidaceae</taxon>
        <taxon>Nocardioides</taxon>
    </lineage>
</organism>
<name>A0A1J4MZ71_9ACTN</name>
<dbReference type="RefSeq" id="WP_045548176.1">
    <property type="nucleotide sequence ID" value="NZ_JZDQ02000069.1"/>
</dbReference>
<proteinExistence type="predicted"/>
<accession>A0A1J4MZ71</accession>
<evidence type="ECO:0000256" key="1">
    <source>
        <dbReference type="SAM" id="Coils"/>
    </source>
</evidence>
<feature type="coiled-coil region" evidence="1">
    <location>
        <begin position="8"/>
        <end position="38"/>
    </location>
</feature>
<evidence type="ECO:0000313" key="3">
    <source>
        <dbReference type="Proteomes" id="UP000033772"/>
    </source>
</evidence>
<comment type="caution">
    <text evidence="2">The sequence shown here is derived from an EMBL/GenBank/DDBJ whole genome shotgun (WGS) entry which is preliminary data.</text>
</comment>
<keyword evidence="3" id="KW-1185">Reference proteome</keyword>
<reference evidence="2" key="1">
    <citation type="submission" date="2016-10" db="EMBL/GenBank/DDBJ databases">
        <title>Draft Genome Sequence of Nocardioides luteus Strain BAFB, an Alkane-Degrading Bacterium Isolated from JP-7 Polluted Soil.</title>
        <authorList>
            <person name="Brown L."/>
            <person name="Ruiz O.N."/>
            <person name="Gunasekera T."/>
        </authorList>
    </citation>
    <scope>NUCLEOTIDE SEQUENCE [LARGE SCALE GENOMIC DNA]</scope>
    <source>
        <strain evidence="2">BAFB</strain>
    </source>
</reference>
<dbReference type="Proteomes" id="UP000033772">
    <property type="component" value="Unassembled WGS sequence"/>
</dbReference>
<gene>
    <name evidence="2" type="ORF">UG56_027235</name>
</gene>
<sequence length="99" mass="11403">MADILIKIAELETVKRSLDSIVDEFENATDSSEDLEADIGDPFDRSELRDKACDFEERWDDKRNDLKDSLKKVSEHIKGVIDGIEDWDSETALQFQPKK</sequence>
<protein>
    <recommendedName>
        <fullName evidence="4">Flagellar protein FlgN</fullName>
    </recommendedName>
</protein>
<dbReference type="OrthoDB" id="5195569at2"/>
<evidence type="ECO:0008006" key="4">
    <source>
        <dbReference type="Google" id="ProtNLM"/>
    </source>
</evidence>
<dbReference type="AlphaFoldDB" id="A0A1J4MZ71"/>
<dbReference type="EMBL" id="JZDQ02000069">
    <property type="protein sequence ID" value="OIJ23576.1"/>
    <property type="molecule type" value="Genomic_DNA"/>
</dbReference>
<keyword evidence="1" id="KW-0175">Coiled coil</keyword>